<dbReference type="Pfam" id="PF21447">
    <property type="entry name" value="Ppx-GppA_III"/>
    <property type="match status" value="1"/>
</dbReference>
<dbReference type="InterPro" id="IPR050273">
    <property type="entry name" value="GppA/Ppx_hydrolase"/>
</dbReference>
<evidence type="ECO:0000259" key="3">
    <source>
        <dbReference type="Pfam" id="PF21447"/>
    </source>
</evidence>
<organism evidence="4 5">
    <name type="scientific">Desulfuromonas versatilis</name>
    <dbReference type="NCBI Taxonomy" id="2802975"/>
    <lineage>
        <taxon>Bacteria</taxon>
        <taxon>Pseudomonadati</taxon>
        <taxon>Thermodesulfobacteriota</taxon>
        <taxon>Desulfuromonadia</taxon>
        <taxon>Desulfuromonadales</taxon>
        <taxon>Desulfuromonadaceae</taxon>
        <taxon>Desulfuromonas</taxon>
    </lineage>
</organism>
<dbReference type="InterPro" id="IPR048950">
    <property type="entry name" value="Ppx_GppA_C"/>
</dbReference>
<sequence>MRPPRLAAIDIGTNSIRCIIVEIVENGDFRILDDEKAMVRLGEGLYASGAISGGAWERAREALLRMRKIMDGLGVETIEAVATSAVRKAANGAEFLVAMERETGIGVRLIDGEEEAELAALSAWHHFDMANARYLLVDIGGGSVEVVSAVGRHIEEITSLELGAVFLTEHFLAADPIPDKELSHLRKHIRQQLRAALDPADFPVRYLIGSGGTMTTIAGMVKAGRKERYDSVHGYEVLHSEIVHLLAMLARKTCKERRSLPGLSPERADIIVAGVAVVDELMRLSGTNLLKVNERGIREGLILKSLQKHGYLERRRTVRDWRTSVQDFARSCHVDEGHGEQVAKLALQLFDALAQPFSLAERERQLLEAAALLHDVGYFISYSAHHKHSYHLIRYASLFDFSPREKELIANLARYHRKALPKKKHEGFAGLGREDQALVKRLGGILRLADGLDRRRSGAVSALQCELADGALRVRLEGAEDLSVELYGGQVKGDLFEQAFGCRLELTAT</sequence>
<protein>
    <submittedName>
        <fullName evidence="4">Exopolyphosphatase</fullName>
    </submittedName>
</protein>
<dbReference type="SUPFAM" id="SSF53067">
    <property type="entry name" value="Actin-like ATPase domain"/>
    <property type="match status" value="2"/>
</dbReference>
<evidence type="ECO:0000256" key="1">
    <source>
        <dbReference type="ARBA" id="ARBA00022801"/>
    </source>
</evidence>
<gene>
    <name evidence="4" type="primary">gppA-2</name>
    <name evidence="4" type="ORF">DESUT3_38760</name>
</gene>
<dbReference type="SUPFAM" id="SSF109604">
    <property type="entry name" value="HD-domain/PDEase-like"/>
    <property type="match status" value="1"/>
</dbReference>
<dbReference type="PANTHER" id="PTHR30005:SF0">
    <property type="entry name" value="RETROGRADE REGULATION PROTEIN 2"/>
    <property type="match status" value="1"/>
</dbReference>
<dbReference type="CDD" id="cd00077">
    <property type="entry name" value="HDc"/>
    <property type="match status" value="1"/>
</dbReference>
<dbReference type="Gene3D" id="3.30.420.150">
    <property type="entry name" value="Exopolyphosphatase. Domain 2"/>
    <property type="match status" value="1"/>
</dbReference>
<reference evidence="4 5" key="2">
    <citation type="journal article" date="2021" name="Int. J. Syst. Evol. Microbiol.">
        <title>Isolation and Polyphasic Characterization of Desulfuromonas versatilis sp. Nov., an Electrogenic Bacteria Capable of Versatile Metabolism Isolated from a Graphene Oxide-Reducing Enrichment Culture.</title>
        <authorList>
            <person name="Xie L."/>
            <person name="Yoshida N."/>
            <person name="Ishii S."/>
            <person name="Meng L."/>
        </authorList>
    </citation>
    <scope>NUCLEOTIDE SEQUENCE [LARGE SCALE GENOMIC DNA]</scope>
    <source>
        <strain evidence="4 5">NIT-T3</strain>
    </source>
</reference>
<dbReference type="Pfam" id="PF02541">
    <property type="entry name" value="Ppx-GppA"/>
    <property type="match status" value="1"/>
</dbReference>
<proteinExistence type="predicted"/>
<feature type="domain" description="Ppx/GppA phosphatase N-terminal" evidence="2">
    <location>
        <begin position="20"/>
        <end position="309"/>
    </location>
</feature>
<keyword evidence="1" id="KW-0378">Hydrolase</keyword>
<dbReference type="EMBL" id="AP024355">
    <property type="protein sequence ID" value="BCR06807.1"/>
    <property type="molecule type" value="Genomic_DNA"/>
</dbReference>
<feature type="domain" description="Ppx/GppA phosphatase C-terminal" evidence="3">
    <location>
        <begin position="323"/>
        <end position="477"/>
    </location>
</feature>
<dbReference type="Gene3D" id="3.30.420.40">
    <property type="match status" value="1"/>
</dbReference>
<dbReference type="CDD" id="cd24054">
    <property type="entry name" value="ASKHA_NBD_AaPPX-GppA_MtPPX2-like"/>
    <property type="match status" value="1"/>
</dbReference>
<name>A0ABM8I191_9BACT</name>
<dbReference type="Gene3D" id="1.10.3210.10">
    <property type="entry name" value="Hypothetical protein af1432"/>
    <property type="match status" value="1"/>
</dbReference>
<reference evidence="4 5" key="1">
    <citation type="journal article" date="2016" name="C (Basel)">
        <title>Selective Growth of and Electricity Production by Marine Exoelectrogenic Bacteria in Self-Aggregated Hydrogel of Microbially Reduced Graphene Oxide.</title>
        <authorList>
            <person name="Yoshida N."/>
            <person name="Goto Y."/>
            <person name="Miyata Y."/>
        </authorList>
    </citation>
    <scope>NUCLEOTIDE SEQUENCE [LARGE SCALE GENOMIC DNA]</scope>
    <source>
        <strain evidence="4 5">NIT-T3</strain>
    </source>
</reference>
<dbReference type="InterPro" id="IPR003695">
    <property type="entry name" value="Ppx_GppA_N"/>
</dbReference>
<dbReference type="Proteomes" id="UP001319827">
    <property type="component" value="Chromosome"/>
</dbReference>
<keyword evidence="5" id="KW-1185">Reference proteome</keyword>
<dbReference type="InterPro" id="IPR030673">
    <property type="entry name" value="PyroPPase_GppA_Ppx"/>
</dbReference>
<dbReference type="PIRSF" id="PIRSF001267">
    <property type="entry name" value="Pyrophosphatase_GppA_Ppx"/>
    <property type="match status" value="1"/>
</dbReference>
<dbReference type="InterPro" id="IPR003607">
    <property type="entry name" value="HD/PDEase_dom"/>
</dbReference>
<accession>A0ABM8I191</accession>
<evidence type="ECO:0000313" key="4">
    <source>
        <dbReference type="EMBL" id="BCR06807.1"/>
    </source>
</evidence>
<dbReference type="InterPro" id="IPR043129">
    <property type="entry name" value="ATPase_NBD"/>
</dbReference>
<dbReference type="PANTHER" id="PTHR30005">
    <property type="entry name" value="EXOPOLYPHOSPHATASE"/>
    <property type="match status" value="1"/>
</dbReference>
<evidence type="ECO:0000313" key="5">
    <source>
        <dbReference type="Proteomes" id="UP001319827"/>
    </source>
</evidence>
<evidence type="ECO:0000259" key="2">
    <source>
        <dbReference type="Pfam" id="PF02541"/>
    </source>
</evidence>
<dbReference type="RefSeq" id="WP_221250187.1">
    <property type="nucleotide sequence ID" value="NZ_AP024355.1"/>
</dbReference>